<dbReference type="InParanoid" id="A0A0D2A7Y6"/>
<dbReference type="RefSeq" id="XP_016212569.1">
    <property type="nucleotide sequence ID" value="XM_016359733.1"/>
</dbReference>
<evidence type="ECO:0000313" key="1">
    <source>
        <dbReference type="EMBL" id="KIW02700.1"/>
    </source>
</evidence>
<proteinExistence type="predicted"/>
<evidence type="ECO:0000313" key="2">
    <source>
        <dbReference type="Proteomes" id="UP000053259"/>
    </source>
</evidence>
<dbReference type="Proteomes" id="UP000053259">
    <property type="component" value="Unassembled WGS sequence"/>
</dbReference>
<keyword evidence="2" id="KW-1185">Reference proteome</keyword>
<accession>A0A0D2A7Y6</accession>
<sequence length="336" mass="38289">MPLPTRVRVNVRDLWSKDESDVQKAILEVKKLIGYDLLVEPEWQILWTELHQHYDEPGGFVPDIARVFIAWTRSICDIAEDDSNGSWIEALLERLKSAQVLKILFDISDVRPSTSWVDNHNAFEICFPKQKPISKTRMCSGFHAELLKAFQKPKATTLATDPFPSSAAVEDGFTEVYVSELDALGVSTRKAGEQHVPKTPSSDVLPNVNMLERPEELMKRPPYHLILTHVQYGKSISIQCSHQPSLQLISDYFSKWTKRNHNQTTKPPAAEITMKESCFGLGLLFDRLELELNSHDYKHGLSPPLILAFVESVLGYRMTYQDASSWTFRRDIAFGE</sequence>
<gene>
    <name evidence="1" type="ORF">PV09_06138</name>
</gene>
<dbReference type="HOGENOM" id="CLU_060776_0_0_1"/>
<protein>
    <submittedName>
        <fullName evidence="1">Uncharacterized protein</fullName>
    </submittedName>
</protein>
<dbReference type="AlphaFoldDB" id="A0A0D2A7Y6"/>
<name>A0A0D2A7Y6_9PEZI</name>
<dbReference type="GeneID" id="27314111"/>
<dbReference type="VEuPathDB" id="FungiDB:PV09_06138"/>
<dbReference type="OrthoDB" id="4926491at2759"/>
<reference evidence="1 2" key="1">
    <citation type="submission" date="2015-01" db="EMBL/GenBank/DDBJ databases">
        <title>The Genome Sequence of Ochroconis gallopava CBS43764.</title>
        <authorList>
            <consortium name="The Broad Institute Genomics Platform"/>
            <person name="Cuomo C."/>
            <person name="de Hoog S."/>
            <person name="Gorbushina A."/>
            <person name="Stielow B."/>
            <person name="Teixiera M."/>
            <person name="Abouelleil A."/>
            <person name="Chapman S.B."/>
            <person name="Priest M."/>
            <person name="Young S.K."/>
            <person name="Wortman J."/>
            <person name="Nusbaum C."/>
            <person name="Birren B."/>
        </authorList>
    </citation>
    <scope>NUCLEOTIDE SEQUENCE [LARGE SCALE GENOMIC DNA]</scope>
    <source>
        <strain evidence="1 2">CBS 43764</strain>
    </source>
</reference>
<dbReference type="EMBL" id="KN847548">
    <property type="protein sequence ID" value="KIW02700.1"/>
    <property type="molecule type" value="Genomic_DNA"/>
</dbReference>
<organism evidence="1 2">
    <name type="scientific">Verruconis gallopava</name>
    <dbReference type="NCBI Taxonomy" id="253628"/>
    <lineage>
        <taxon>Eukaryota</taxon>
        <taxon>Fungi</taxon>
        <taxon>Dikarya</taxon>
        <taxon>Ascomycota</taxon>
        <taxon>Pezizomycotina</taxon>
        <taxon>Dothideomycetes</taxon>
        <taxon>Pleosporomycetidae</taxon>
        <taxon>Venturiales</taxon>
        <taxon>Sympoventuriaceae</taxon>
        <taxon>Verruconis</taxon>
    </lineage>
</organism>